<evidence type="ECO:0000313" key="1">
    <source>
        <dbReference type="EMBL" id="VDO05700.1"/>
    </source>
</evidence>
<reference evidence="1 2" key="2">
    <citation type="submission" date="2018-11" db="EMBL/GenBank/DDBJ databases">
        <authorList>
            <consortium name="Pathogen Informatics"/>
        </authorList>
    </citation>
    <scope>NUCLEOTIDE SEQUENCE [LARGE SCALE GENOMIC DNA]</scope>
</reference>
<protein>
    <submittedName>
        <fullName evidence="1 3">Uncharacterized protein</fullName>
    </submittedName>
</protein>
<keyword evidence="2" id="KW-1185">Reference proteome</keyword>
<dbReference type="AlphaFoldDB" id="A0A0R3TPB3"/>
<evidence type="ECO:0000313" key="2">
    <source>
        <dbReference type="Proteomes" id="UP000278807"/>
    </source>
</evidence>
<accession>A0A0R3TPB3</accession>
<proteinExistence type="predicted"/>
<evidence type="ECO:0000313" key="3">
    <source>
        <dbReference type="WBParaSite" id="HNAJ_0000929601-mRNA-1"/>
    </source>
</evidence>
<reference evidence="3" key="1">
    <citation type="submission" date="2017-02" db="UniProtKB">
        <authorList>
            <consortium name="WormBaseParasite"/>
        </authorList>
    </citation>
    <scope>IDENTIFICATION</scope>
</reference>
<dbReference type="Proteomes" id="UP000278807">
    <property type="component" value="Unassembled WGS sequence"/>
</dbReference>
<organism evidence="3">
    <name type="scientific">Rodentolepis nana</name>
    <name type="common">Dwarf tapeworm</name>
    <name type="synonym">Hymenolepis nana</name>
    <dbReference type="NCBI Taxonomy" id="102285"/>
    <lineage>
        <taxon>Eukaryota</taxon>
        <taxon>Metazoa</taxon>
        <taxon>Spiralia</taxon>
        <taxon>Lophotrochozoa</taxon>
        <taxon>Platyhelminthes</taxon>
        <taxon>Cestoda</taxon>
        <taxon>Eucestoda</taxon>
        <taxon>Cyclophyllidea</taxon>
        <taxon>Hymenolepididae</taxon>
        <taxon>Rodentolepis</taxon>
    </lineage>
</organism>
<name>A0A0R3TPB3_RODNA</name>
<dbReference type="EMBL" id="UZAE01012561">
    <property type="protein sequence ID" value="VDO05700.1"/>
    <property type="molecule type" value="Genomic_DNA"/>
</dbReference>
<dbReference type="WBParaSite" id="HNAJ_0000929601-mRNA-1">
    <property type="protein sequence ID" value="HNAJ_0000929601-mRNA-1"/>
    <property type="gene ID" value="HNAJ_0000929601"/>
</dbReference>
<gene>
    <name evidence="1" type="ORF">HNAJ_LOCUS9291</name>
</gene>
<sequence>MLIFYHPSLLFSNIADLRLLIHVFLLFPFCFNLVQSQEIGM</sequence>